<name>A0A8T8HWR2_9PSEU</name>
<feature type="transmembrane region" description="Helical" evidence="1">
    <location>
        <begin position="57"/>
        <end position="77"/>
    </location>
</feature>
<organism evidence="3 4">
    <name type="scientific">Saccharothrix algeriensis</name>
    <dbReference type="NCBI Taxonomy" id="173560"/>
    <lineage>
        <taxon>Bacteria</taxon>
        <taxon>Bacillati</taxon>
        <taxon>Actinomycetota</taxon>
        <taxon>Actinomycetes</taxon>
        <taxon>Pseudonocardiales</taxon>
        <taxon>Pseudonocardiaceae</taxon>
        <taxon>Saccharothrix</taxon>
    </lineage>
</organism>
<keyword evidence="1" id="KW-0472">Membrane</keyword>
<dbReference type="Proteomes" id="UP001195724">
    <property type="component" value="Unassembled WGS sequence"/>
</dbReference>
<evidence type="ECO:0000313" key="5">
    <source>
        <dbReference type="Proteomes" id="UP001195724"/>
    </source>
</evidence>
<feature type="transmembrane region" description="Helical" evidence="1">
    <location>
        <begin position="108"/>
        <end position="129"/>
    </location>
</feature>
<accession>A0A8T8HWR2</accession>
<dbReference type="EMBL" id="JAFBCL010000001">
    <property type="protein sequence ID" value="MBM7814775.1"/>
    <property type="molecule type" value="Genomic_DNA"/>
</dbReference>
<gene>
    <name evidence="3" type="ORF">J7S33_29420</name>
    <name evidence="2" type="ORF">JOE68_005640</name>
</gene>
<evidence type="ECO:0000256" key="1">
    <source>
        <dbReference type="SAM" id="Phobius"/>
    </source>
</evidence>
<proteinExistence type="predicted"/>
<protein>
    <submittedName>
        <fullName evidence="3">Uncharacterized protein</fullName>
    </submittedName>
</protein>
<dbReference type="Proteomes" id="UP000671828">
    <property type="component" value="Chromosome"/>
</dbReference>
<keyword evidence="5" id="KW-1185">Reference proteome</keyword>
<evidence type="ECO:0000313" key="4">
    <source>
        <dbReference type="Proteomes" id="UP000671828"/>
    </source>
</evidence>
<dbReference type="AlphaFoldDB" id="A0A8T8HWR2"/>
<reference evidence="2 5" key="1">
    <citation type="submission" date="2021-01" db="EMBL/GenBank/DDBJ databases">
        <title>Sequencing the genomes of 1000 actinobacteria strains.</title>
        <authorList>
            <person name="Klenk H.-P."/>
        </authorList>
    </citation>
    <scope>NUCLEOTIDE SEQUENCE [LARGE SCALE GENOMIC DNA]</scope>
    <source>
        <strain evidence="2 5">DSM 44581</strain>
    </source>
</reference>
<sequence>MIIPIGSGPPPLLVRISARRAAHVRARCGVIGPALAGGAPVLGVALVVVGLRLPTSYHPISAIGVMMGALAALWLLLSGTTLTGARSSVHGGHLDVNRAGVTKRVLGALWGGAVFCAASACFLHLMILNSGPRQVPFTAGAAAYLALLAVVVLLGGVAFFTARALLDPRAAGRAPAA</sequence>
<feature type="transmembrane region" description="Helical" evidence="1">
    <location>
        <begin position="141"/>
        <end position="166"/>
    </location>
</feature>
<keyword evidence="1" id="KW-1133">Transmembrane helix</keyword>
<evidence type="ECO:0000313" key="3">
    <source>
        <dbReference type="EMBL" id="QTR03053.1"/>
    </source>
</evidence>
<keyword evidence="1" id="KW-0812">Transmembrane</keyword>
<dbReference type="EMBL" id="CP072788">
    <property type="protein sequence ID" value="QTR03053.1"/>
    <property type="molecule type" value="Genomic_DNA"/>
</dbReference>
<evidence type="ECO:0000313" key="2">
    <source>
        <dbReference type="EMBL" id="MBM7814775.1"/>
    </source>
</evidence>
<feature type="transmembrane region" description="Helical" evidence="1">
    <location>
        <begin position="28"/>
        <end position="51"/>
    </location>
</feature>
<reference evidence="3" key="2">
    <citation type="submission" date="2021-04" db="EMBL/GenBank/DDBJ databases">
        <title>Saccharothrix algeriensis WGS.</title>
        <authorList>
            <person name="Stuskova K."/>
            <person name="Hakalova E."/>
            <person name="Tebbal A.B."/>
            <person name="Eichmeier A."/>
        </authorList>
    </citation>
    <scope>NUCLEOTIDE SEQUENCE</scope>
    <source>
        <strain evidence="3">NRRL B-24137</strain>
    </source>
</reference>
<dbReference type="RefSeq" id="WP_204845381.1">
    <property type="nucleotide sequence ID" value="NZ_JAFBCL010000001.1"/>
</dbReference>